<gene>
    <name evidence="2" type="ORF">CONLIGDRAFT_102989</name>
</gene>
<accession>A0A1J7IB63</accession>
<reference evidence="2 3" key="1">
    <citation type="submission" date="2016-10" db="EMBL/GenBank/DDBJ databases">
        <title>Draft genome sequence of Coniochaeta ligniaria NRRL30616, a lignocellulolytic fungus for bioabatement of inhibitors in plant biomass hydrolysates.</title>
        <authorList>
            <consortium name="DOE Joint Genome Institute"/>
            <person name="Jimenez D.J."/>
            <person name="Hector R.E."/>
            <person name="Riley R."/>
            <person name="Sun H."/>
            <person name="Grigoriev I.V."/>
            <person name="Van Elsas J.D."/>
            <person name="Nichols N.N."/>
        </authorList>
    </citation>
    <scope>NUCLEOTIDE SEQUENCE [LARGE SCALE GENOMIC DNA]</scope>
    <source>
        <strain evidence="2 3">NRRL 30616</strain>
    </source>
</reference>
<evidence type="ECO:0000313" key="2">
    <source>
        <dbReference type="EMBL" id="OIW24693.1"/>
    </source>
</evidence>
<organism evidence="2 3">
    <name type="scientific">Coniochaeta ligniaria NRRL 30616</name>
    <dbReference type="NCBI Taxonomy" id="1408157"/>
    <lineage>
        <taxon>Eukaryota</taxon>
        <taxon>Fungi</taxon>
        <taxon>Dikarya</taxon>
        <taxon>Ascomycota</taxon>
        <taxon>Pezizomycotina</taxon>
        <taxon>Sordariomycetes</taxon>
        <taxon>Sordariomycetidae</taxon>
        <taxon>Coniochaetales</taxon>
        <taxon>Coniochaetaceae</taxon>
        <taxon>Coniochaeta</taxon>
    </lineage>
</organism>
<proteinExistence type="predicted"/>
<name>A0A1J7IB63_9PEZI</name>
<evidence type="ECO:0000313" key="3">
    <source>
        <dbReference type="Proteomes" id="UP000182658"/>
    </source>
</evidence>
<feature type="region of interest" description="Disordered" evidence="1">
    <location>
        <begin position="96"/>
        <end position="118"/>
    </location>
</feature>
<sequence>MPKHQGILHTTEQDVQAAKVDYAYYDGFIACLESIRDSLARRMELLHLSNAERAIFRREVCRLNEQVENVIRYASTAEAGLNAKMAERERILQQLDGAEANRSEIGPEALCDDKGSKP</sequence>
<dbReference type="InParanoid" id="A0A1J7IB63"/>
<dbReference type="AlphaFoldDB" id="A0A1J7IB63"/>
<dbReference type="EMBL" id="KV875103">
    <property type="protein sequence ID" value="OIW24693.1"/>
    <property type="molecule type" value="Genomic_DNA"/>
</dbReference>
<evidence type="ECO:0000256" key="1">
    <source>
        <dbReference type="SAM" id="MobiDB-lite"/>
    </source>
</evidence>
<keyword evidence="3" id="KW-1185">Reference proteome</keyword>
<protein>
    <submittedName>
        <fullName evidence="2">Uncharacterized protein</fullName>
    </submittedName>
</protein>
<dbReference type="Proteomes" id="UP000182658">
    <property type="component" value="Unassembled WGS sequence"/>
</dbReference>